<feature type="binding site" evidence="7">
    <location>
        <begin position="6"/>
        <end position="7"/>
    </location>
    <ligand>
        <name>substrate</name>
    </ligand>
</feature>
<evidence type="ECO:0000256" key="1">
    <source>
        <dbReference type="ARBA" id="ARBA00001602"/>
    </source>
</evidence>
<comment type="similarity">
    <text evidence="7">Belongs to the aspartate/glutamate racemases family.</text>
</comment>
<evidence type="ECO:0000256" key="7">
    <source>
        <dbReference type="HAMAP-Rule" id="MF_00258"/>
    </source>
</evidence>
<evidence type="ECO:0000256" key="6">
    <source>
        <dbReference type="ARBA" id="ARBA00023316"/>
    </source>
</evidence>
<sequence>MIGIFDSGIGGLTVLKAIRQRLPQYQLLYLGDTARTPYGNRSSALVCQFTEQAVNFLFQQGCELVIVACNTASAEALRKLQQEWLPSHFPQRRVLGGIRPVAEAVAETTRFGRVGVIGTRGTISSGAFERELHALRPKVVVLSQACPLLVPLVEEGWQQRPETMKIIRHYLRPLKLKKIDALILGCTHYPMLLKQFQSVAGKRAAVLDSAQIVAEKLEVYLKRHPEIETKLLKGNSHRFLVTDLTDIFTQNAQRWLGQEIILEKIVLPA</sequence>
<dbReference type="InterPro" id="IPR004391">
    <property type="entry name" value="Glu_race"/>
</dbReference>
<feature type="binding site" evidence="7">
    <location>
        <begin position="38"/>
        <end position="39"/>
    </location>
    <ligand>
        <name>substrate</name>
    </ligand>
</feature>
<comment type="function">
    <text evidence="7">Provides the (R)-glutamate required for cell wall biosynthesis.</text>
</comment>
<dbReference type="Proteomes" id="UP000177310">
    <property type="component" value="Unassembled WGS sequence"/>
</dbReference>
<dbReference type="PANTHER" id="PTHR21198">
    <property type="entry name" value="GLUTAMATE RACEMASE"/>
    <property type="match status" value="1"/>
</dbReference>
<keyword evidence="4 7" id="KW-0573">Peptidoglycan synthesis</keyword>
<dbReference type="PROSITE" id="PS00924">
    <property type="entry name" value="ASP_GLU_RACEMASE_2"/>
    <property type="match status" value="1"/>
</dbReference>
<dbReference type="GO" id="GO:0008881">
    <property type="term" value="F:glutamate racemase activity"/>
    <property type="evidence" value="ECO:0007669"/>
    <property type="project" value="UniProtKB-UniRule"/>
</dbReference>
<dbReference type="InterPro" id="IPR001920">
    <property type="entry name" value="Asp/Glu_race"/>
</dbReference>
<keyword evidence="5 7" id="KW-0413">Isomerase</keyword>
<keyword evidence="3 7" id="KW-0133">Cell shape</keyword>
<dbReference type="FunFam" id="3.40.50.1860:FF:000001">
    <property type="entry name" value="Glutamate racemase"/>
    <property type="match status" value="1"/>
</dbReference>
<dbReference type="EC" id="5.1.1.3" evidence="2 7"/>
<dbReference type="Gene3D" id="3.40.50.1860">
    <property type="match status" value="2"/>
</dbReference>
<feature type="binding site" evidence="7">
    <location>
        <begin position="70"/>
        <end position="71"/>
    </location>
    <ligand>
        <name>substrate</name>
    </ligand>
</feature>
<accession>A0A1G1YGM1</accession>
<feature type="active site" description="Proton donor/acceptor" evidence="7">
    <location>
        <position position="186"/>
    </location>
</feature>
<evidence type="ECO:0000256" key="5">
    <source>
        <dbReference type="ARBA" id="ARBA00023235"/>
    </source>
</evidence>
<dbReference type="PANTHER" id="PTHR21198:SF2">
    <property type="entry name" value="GLUTAMATE RACEMASE"/>
    <property type="match status" value="1"/>
</dbReference>
<dbReference type="HAMAP" id="MF_00258">
    <property type="entry name" value="Glu_racemase"/>
    <property type="match status" value="1"/>
</dbReference>
<dbReference type="InterPro" id="IPR033134">
    <property type="entry name" value="Asp/Glu_racemase_AS_2"/>
</dbReference>
<dbReference type="GO" id="GO:0008360">
    <property type="term" value="P:regulation of cell shape"/>
    <property type="evidence" value="ECO:0007669"/>
    <property type="project" value="UniProtKB-KW"/>
</dbReference>
<dbReference type="SUPFAM" id="SSF53681">
    <property type="entry name" value="Aspartate/glutamate racemase"/>
    <property type="match status" value="2"/>
</dbReference>
<gene>
    <name evidence="7" type="primary">murI</name>
    <name evidence="8" type="ORF">A3J59_04625</name>
</gene>
<dbReference type="AlphaFoldDB" id="A0A1G1YGM1"/>
<dbReference type="InterPro" id="IPR015942">
    <property type="entry name" value="Asp/Glu/hydantoin_racemase"/>
</dbReference>
<evidence type="ECO:0000256" key="2">
    <source>
        <dbReference type="ARBA" id="ARBA00013090"/>
    </source>
</evidence>
<comment type="caution">
    <text evidence="8">The sequence shown here is derived from an EMBL/GenBank/DDBJ whole genome shotgun (WGS) entry which is preliminary data.</text>
</comment>
<comment type="catalytic activity">
    <reaction evidence="1 7">
        <text>L-glutamate = D-glutamate</text>
        <dbReference type="Rhea" id="RHEA:12813"/>
        <dbReference type="ChEBI" id="CHEBI:29985"/>
        <dbReference type="ChEBI" id="CHEBI:29986"/>
        <dbReference type="EC" id="5.1.1.3"/>
    </reaction>
</comment>
<dbReference type="EMBL" id="MHIL01000018">
    <property type="protein sequence ID" value="OGY51482.1"/>
    <property type="molecule type" value="Genomic_DNA"/>
</dbReference>
<evidence type="ECO:0000256" key="3">
    <source>
        <dbReference type="ARBA" id="ARBA00022960"/>
    </source>
</evidence>
<protein>
    <recommendedName>
        <fullName evidence="2 7">Glutamate racemase</fullName>
        <ecNumber evidence="2 7">5.1.1.3</ecNumber>
    </recommendedName>
</protein>
<feature type="binding site" evidence="7">
    <location>
        <begin position="187"/>
        <end position="188"/>
    </location>
    <ligand>
        <name>substrate</name>
    </ligand>
</feature>
<evidence type="ECO:0000313" key="8">
    <source>
        <dbReference type="EMBL" id="OGY51482.1"/>
    </source>
</evidence>
<evidence type="ECO:0000313" key="9">
    <source>
        <dbReference type="Proteomes" id="UP000177310"/>
    </source>
</evidence>
<feature type="active site" description="Proton donor/acceptor" evidence="7">
    <location>
        <position position="69"/>
    </location>
</feature>
<proteinExistence type="inferred from homology"/>
<keyword evidence="6 7" id="KW-0961">Cell wall biogenesis/degradation</keyword>
<dbReference type="STRING" id="1797542.A3J59_04625"/>
<comment type="pathway">
    <text evidence="7">Cell wall biogenesis; peptidoglycan biosynthesis.</text>
</comment>
<dbReference type="NCBIfam" id="TIGR00067">
    <property type="entry name" value="glut_race"/>
    <property type="match status" value="1"/>
</dbReference>
<evidence type="ECO:0000256" key="4">
    <source>
        <dbReference type="ARBA" id="ARBA00022984"/>
    </source>
</evidence>
<dbReference type="GO" id="GO:0009252">
    <property type="term" value="P:peptidoglycan biosynthetic process"/>
    <property type="evidence" value="ECO:0007669"/>
    <property type="project" value="UniProtKB-UniRule"/>
</dbReference>
<name>A0A1G1YGM1_9BACT</name>
<dbReference type="Pfam" id="PF01177">
    <property type="entry name" value="Asp_Glu_race"/>
    <property type="match status" value="1"/>
</dbReference>
<reference evidence="8 9" key="1">
    <citation type="journal article" date="2016" name="Nat. Commun.">
        <title>Thousands of microbial genomes shed light on interconnected biogeochemical processes in an aquifer system.</title>
        <authorList>
            <person name="Anantharaman K."/>
            <person name="Brown C.T."/>
            <person name="Hug L.A."/>
            <person name="Sharon I."/>
            <person name="Castelle C.J."/>
            <person name="Probst A.J."/>
            <person name="Thomas B.C."/>
            <person name="Singh A."/>
            <person name="Wilkins M.J."/>
            <person name="Karaoz U."/>
            <person name="Brodie E.L."/>
            <person name="Williams K.H."/>
            <person name="Hubbard S.S."/>
            <person name="Banfield J.F."/>
        </authorList>
    </citation>
    <scope>NUCLEOTIDE SEQUENCE [LARGE SCALE GENOMIC DNA]</scope>
</reference>
<dbReference type="InterPro" id="IPR018187">
    <property type="entry name" value="Asp/Glu_racemase_AS_1"/>
</dbReference>
<dbReference type="PROSITE" id="PS00923">
    <property type="entry name" value="ASP_GLU_RACEMASE_1"/>
    <property type="match status" value="1"/>
</dbReference>
<dbReference type="GO" id="GO:0071555">
    <property type="term" value="P:cell wall organization"/>
    <property type="evidence" value="ECO:0007669"/>
    <property type="project" value="UniProtKB-KW"/>
</dbReference>
<organism evidence="8 9">
    <name type="scientific">Candidatus Buchananbacteria bacterium RIFCSPHIGHO2_02_FULL_56_16</name>
    <dbReference type="NCBI Taxonomy" id="1797542"/>
    <lineage>
        <taxon>Bacteria</taxon>
        <taxon>Candidatus Buchananiibacteriota</taxon>
    </lineage>
</organism>
<dbReference type="UniPathway" id="UPA00219"/>